<proteinExistence type="predicted"/>
<organism evidence="1 2">
    <name type="scientific">Thermoproteus sp. AZ2</name>
    <dbReference type="NCBI Taxonomy" id="1609232"/>
    <lineage>
        <taxon>Archaea</taxon>
        <taxon>Thermoproteota</taxon>
        <taxon>Thermoprotei</taxon>
        <taxon>Thermoproteales</taxon>
        <taxon>Thermoproteaceae</taxon>
        <taxon>Thermoproteus</taxon>
    </lineage>
</organism>
<accession>A0ACC6V1C0</accession>
<dbReference type="EMBL" id="JZWT02000013">
    <property type="protein sequence ID" value="MFB6490717.1"/>
    <property type="molecule type" value="Genomic_DNA"/>
</dbReference>
<protein>
    <submittedName>
        <fullName evidence="1">V-type ATPase 116kDa subunit family protein</fullName>
    </submittedName>
</protein>
<comment type="caution">
    <text evidence="1">The sequence shown here is derived from an EMBL/GenBank/DDBJ whole genome shotgun (WGS) entry which is preliminary data.</text>
</comment>
<evidence type="ECO:0000313" key="2">
    <source>
        <dbReference type="Proteomes" id="UP000033636"/>
    </source>
</evidence>
<reference evidence="1" key="1">
    <citation type="submission" date="2024-07" db="EMBL/GenBank/DDBJ databases">
        <title>Metagenome and Metagenome-Assembled Genomes of Archaea from a hot spring from the geothermal field of Los Azufres, Mexico.</title>
        <authorList>
            <person name="Marin-Paredes R."/>
            <person name="Martinez-Romero E."/>
            <person name="Servin-Garciduenas L.E."/>
        </authorList>
    </citation>
    <scope>NUCLEOTIDE SEQUENCE</scope>
</reference>
<gene>
    <name evidence="1" type="ORF">TU35_005655</name>
</gene>
<dbReference type="Proteomes" id="UP000033636">
    <property type="component" value="Unassembled WGS sequence"/>
</dbReference>
<evidence type="ECO:0000313" key="1">
    <source>
        <dbReference type="EMBL" id="MFB6490717.1"/>
    </source>
</evidence>
<sequence length="776" mass="85286">MPLERIVEFRIAAQIEALPDVIYYVGKTGAAMFEERPQRLARPRDPELAQIAKKLDEALALVAPYYTPSEVALPRAPLRKIAEELLRDLDLSLKDIKMIIDQIQELKSRLQIARSIQKINVKFPQTEALSVFIIITSRLQDEAAALIRALGGTATALGDILIATVDRQRAREAAAALGRLGVLALSPEEAEKYEGPEEIEKRLAKLSQDLNNLITRYREVLDKAFTFRKALAVVLEVYGKSAIAEGHETGQVVQALKAEIDRLERQGGELREIYRVLQALKAAGKASLALPEGFSLYASLEGSEGLTVDMGGAKAYVARAGLRGIEVPRQYLEDVASSLSVVASTLSSIERSLENRKRELEEVERTYKEYSIYGDEKFDEHRDLATVIFYVREKDVGKVDEALVALVKDLSININVVRRLKYKYFNEVPAERRPTLERFPTPVRQFVNKIAYMYGVPSALEVSPSGLVAVLFPIFFGWMFGDLGHGLLLAILGILLMTKLFGGRYRDWGVIWLTTGIFSMFFGGVVYGEFFGFPLSSLGLGWDGLVHLFEPVVGPSMGTAIDAAGIFLDLFLALFFGFLLMAGSFSLKMVNFALRGEGDMALGVGAPILLLYISAGMLVFGFLRSVLPMPPQLLAALDLPWLYILIAAIVLLAVGAIALTIKYRGYEEKPPIGLEVAVGLVEGIFGGLANVPSFSRLMILILMHGVFTKLTAAWAISLWDGGAAAAAIAVAVVFNALIAVGEGFMSLVQSLRLTFYETLSKFYEGRGRLFSPLILP</sequence>
<name>A0ACC6V1C0_9CREN</name>